<gene>
    <name evidence="2" type="ORF">jhhlp_008417</name>
</gene>
<keyword evidence="3" id="KW-1185">Reference proteome</keyword>
<protein>
    <recommendedName>
        <fullName evidence="4">Methyltransferase domain-containing protein</fullName>
    </recommendedName>
</protein>
<name>A0A2N3MY02_9PEZI</name>
<reference evidence="2 3" key="1">
    <citation type="journal article" date="2017" name="G3 (Bethesda)">
        <title>First Draft Genome Sequence of the Pathogenic Fungus Lomentospora prolificans (Formerly Scedosporium prolificans).</title>
        <authorList>
            <person name="Luo R."/>
            <person name="Zimin A."/>
            <person name="Workman R."/>
            <person name="Fan Y."/>
            <person name="Pertea G."/>
            <person name="Grossman N."/>
            <person name="Wear M.P."/>
            <person name="Jia B."/>
            <person name="Miller H."/>
            <person name="Casadevall A."/>
            <person name="Timp W."/>
            <person name="Zhang S.X."/>
            <person name="Salzberg S.L."/>
        </authorList>
    </citation>
    <scope>NUCLEOTIDE SEQUENCE [LARGE SCALE GENOMIC DNA]</scope>
    <source>
        <strain evidence="2 3">JHH-5317</strain>
    </source>
</reference>
<organism evidence="2 3">
    <name type="scientific">Lomentospora prolificans</name>
    <dbReference type="NCBI Taxonomy" id="41688"/>
    <lineage>
        <taxon>Eukaryota</taxon>
        <taxon>Fungi</taxon>
        <taxon>Dikarya</taxon>
        <taxon>Ascomycota</taxon>
        <taxon>Pezizomycotina</taxon>
        <taxon>Sordariomycetes</taxon>
        <taxon>Hypocreomycetidae</taxon>
        <taxon>Microascales</taxon>
        <taxon>Microascaceae</taxon>
        <taxon>Lomentospora</taxon>
    </lineage>
</organism>
<dbReference type="InParanoid" id="A0A2N3MY02"/>
<accession>A0A2N3MY02</accession>
<feature type="transmembrane region" description="Helical" evidence="1">
    <location>
        <begin position="189"/>
        <end position="207"/>
    </location>
</feature>
<dbReference type="EMBL" id="NLAX01001623">
    <property type="protein sequence ID" value="PKS05050.1"/>
    <property type="molecule type" value="Genomic_DNA"/>
</dbReference>
<sequence length="261" mass="29756">MAPLLPRMHVFEIDDQPCLAARVLQHHLPVYPSHTYIDFCAGGGGPTPEIERIVNDGLKRRGIDEAAFVMTDLHPNVESWRRCCIGRRTLAFEPESVDARDGGDVVRRWAGKGRRGSEEGRVCRLFNLAFHHFDDGLAGDILRDTVETSHAFAIFELQDRHFSSFLPTLLLLPATFLLAPLYAIKHRSLSALFFTYIIPIIPFVLVFDGWMSGLRTRTPEEVEAMLRKHGGPEADKWKVKSGRERHLWPCGYVNWMVCYKE</sequence>
<evidence type="ECO:0000313" key="3">
    <source>
        <dbReference type="Proteomes" id="UP000233524"/>
    </source>
</evidence>
<feature type="transmembrane region" description="Helical" evidence="1">
    <location>
        <begin position="165"/>
        <end position="183"/>
    </location>
</feature>
<keyword evidence="1" id="KW-0812">Transmembrane</keyword>
<evidence type="ECO:0000313" key="2">
    <source>
        <dbReference type="EMBL" id="PKS05050.1"/>
    </source>
</evidence>
<keyword evidence="1" id="KW-0472">Membrane</keyword>
<comment type="caution">
    <text evidence="2">The sequence shown here is derived from an EMBL/GenBank/DDBJ whole genome shotgun (WGS) entry which is preliminary data.</text>
</comment>
<evidence type="ECO:0000256" key="1">
    <source>
        <dbReference type="SAM" id="Phobius"/>
    </source>
</evidence>
<dbReference type="Proteomes" id="UP000233524">
    <property type="component" value="Unassembled WGS sequence"/>
</dbReference>
<proteinExistence type="predicted"/>
<evidence type="ECO:0008006" key="4">
    <source>
        <dbReference type="Google" id="ProtNLM"/>
    </source>
</evidence>
<dbReference type="OrthoDB" id="2101715at2759"/>
<dbReference type="VEuPathDB" id="FungiDB:jhhlp_008417"/>
<keyword evidence="1" id="KW-1133">Transmembrane helix</keyword>
<dbReference type="AlphaFoldDB" id="A0A2N3MY02"/>
<dbReference type="STRING" id="41688.A0A2N3MY02"/>